<keyword evidence="1" id="KW-0805">Transcription regulation</keyword>
<dbReference type="Pfam" id="PF00440">
    <property type="entry name" value="TetR_N"/>
    <property type="match status" value="1"/>
</dbReference>
<organism evidence="6 7">
    <name type="scientific">Sphingomonas oligophenolica</name>
    <dbReference type="NCBI Taxonomy" id="301154"/>
    <lineage>
        <taxon>Bacteria</taxon>
        <taxon>Pseudomonadati</taxon>
        <taxon>Pseudomonadota</taxon>
        <taxon>Alphaproteobacteria</taxon>
        <taxon>Sphingomonadales</taxon>
        <taxon>Sphingomonadaceae</taxon>
        <taxon>Sphingomonas</taxon>
    </lineage>
</organism>
<keyword evidence="3" id="KW-0804">Transcription</keyword>
<evidence type="ECO:0000256" key="1">
    <source>
        <dbReference type="ARBA" id="ARBA00023015"/>
    </source>
</evidence>
<dbReference type="Gene3D" id="1.10.357.10">
    <property type="entry name" value="Tetracycline Repressor, domain 2"/>
    <property type="match status" value="1"/>
</dbReference>
<dbReference type="EMBL" id="JBDIME010000025">
    <property type="protein sequence ID" value="MEN2792211.1"/>
    <property type="molecule type" value="Genomic_DNA"/>
</dbReference>
<dbReference type="PANTHER" id="PTHR30055">
    <property type="entry name" value="HTH-TYPE TRANSCRIPTIONAL REGULATOR RUTR"/>
    <property type="match status" value="1"/>
</dbReference>
<sequence length="158" mass="17068">MSPRKREILEIAARLFARKGYRGTSIRDIGDHSGVLGGSLYHHIKSKDALFIELHNAALDMAAERIDTAVAKESTPWSRLEAACIALLEIQADADSLTFPLMPNSRCSASSVCGGRRSRIRDTRSCATGDMPGSCRAADAVAAGREEGHCQRLFALVP</sequence>
<evidence type="ECO:0000259" key="5">
    <source>
        <dbReference type="PROSITE" id="PS50977"/>
    </source>
</evidence>
<dbReference type="InterPro" id="IPR009057">
    <property type="entry name" value="Homeodomain-like_sf"/>
</dbReference>
<keyword evidence="7" id="KW-1185">Reference proteome</keyword>
<feature type="domain" description="HTH tetR-type" evidence="5">
    <location>
        <begin position="2"/>
        <end position="62"/>
    </location>
</feature>
<comment type="caution">
    <text evidence="6">The sequence shown here is derived from an EMBL/GenBank/DDBJ whole genome shotgun (WGS) entry which is preliminary data.</text>
</comment>
<evidence type="ECO:0000256" key="4">
    <source>
        <dbReference type="PROSITE-ProRule" id="PRU00335"/>
    </source>
</evidence>
<protein>
    <submittedName>
        <fullName evidence="6">Helix-turn-helix domain-containing protein</fullName>
    </submittedName>
</protein>
<dbReference type="SUPFAM" id="SSF46689">
    <property type="entry name" value="Homeodomain-like"/>
    <property type="match status" value="1"/>
</dbReference>
<dbReference type="InterPro" id="IPR050109">
    <property type="entry name" value="HTH-type_TetR-like_transc_reg"/>
</dbReference>
<evidence type="ECO:0000256" key="2">
    <source>
        <dbReference type="ARBA" id="ARBA00023125"/>
    </source>
</evidence>
<evidence type="ECO:0000313" key="6">
    <source>
        <dbReference type="EMBL" id="MEN2792211.1"/>
    </source>
</evidence>
<dbReference type="InterPro" id="IPR001647">
    <property type="entry name" value="HTH_TetR"/>
</dbReference>
<dbReference type="PROSITE" id="PS50977">
    <property type="entry name" value="HTH_TETR_2"/>
    <property type="match status" value="1"/>
</dbReference>
<gene>
    <name evidence="6" type="ORF">ABC974_21450</name>
</gene>
<accession>A0ABU9Y8V7</accession>
<evidence type="ECO:0000256" key="3">
    <source>
        <dbReference type="ARBA" id="ARBA00023163"/>
    </source>
</evidence>
<reference evidence="6 7" key="1">
    <citation type="submission" date="2024-05" db="EMBL/GenBank/DDBJ databases">
        <authorList>
            <person name="Liu Q."/>
            <person name="Xin Y.-H."/>
        </authorList>
    </citation>
    <scope>NUCLEOTIDE SEQUENCE [LARGE SCALE GENOMIC DNA]</scope>
    <source>
        <strain evidence="6 7">CGMCC 1.10181</strain>
    </source>
</reference>
<dbReference type="PANTHER" id="PTHR30055:SF234">
    <property type="entry name" value="HTH-TYPE TRANSCRIPTIONAL REGULATOR BETI"/>
    <property type="match status" value="1"/>
</dbReference>
<evidence type="ECO:0000313" key="7">
    <source>
        <dbReference type="Proteomes" id="UP001419910"/>
    </source>
</evidence>
<dbReference type="Proteomes" id="UP001419910">
    <property type="component" value="Unassembled WGS sequence"/>
</dbReference>
<keyword evidence="2 4" id="KW-0238">DNA-binding</keyword>
<proteinExistence type="predicted"/>
<name>A0ABU9Y8V7_9SPHN</name>
<dbReference type="RefSeq" id="WP_343888492.1">
    <property type="nucleotide sequence ID" value="NZ_BAAAEH010000009.1"/>
</dbReference>
<feature type="DNA-binding region" description="H-T-H motif" evidence="4">
    <location>
        <begin position="25"/>
        <end position="44"/>
    </location>
</feature>
<dbReference type="PRINTS" id="PR00455">
    <property type="entry name" value="HTHTETR"/>
</dbReference>